<feature type="active site" evidence="2">
    <location>
        <position position="285"/>
    </location>
</feature>
<feature type="active site" evidence="2">
    <location>
        <position position="92"/>
    </location>
</feature>
<evidence type="ECO:0000259" key="4">
    <source>
        <dbReference type="PROSITE" id="PS51767"/>
    </source>
</evidence>
<dbReference type="GO" id="GO:0006508">
    <property type="term" value="P:proteolysis"/>
    <property type="evidence" value="ECO:0007669"/>
    <property type="project" value="InterPro"/>
</dbReference>
<keyword evidence="3" id="KW-0732">Signal</keyword>
<evidence type="ECO:0000256" key="3">
    <source>
        <dbReference type="SAM" id="SignalP"/>
    </source>
</evidence>
<reference evidence="5" key="1">
    <citation type="journal article" date="2022" name="Front. Genet.">
        <title>Chromosome-Scale Assembly of the Dendrobium nobile Genome Provides Insights Into the Molecular Mechanism of the Biosynthesis of the Medicinal Active Ingredient of Dendrobium.</title>
        <authorList>
            <person name="Xu Q."/>
            <person name="Niu S.-C."/>
            <person name="Li K.-L."/>
            <person name="Zheng P.-J."/>
            <person name="Zhang X.-J."/>
            <person name="Jia Y."/>
            <person name="Liu Y."/>
            <person name="Niu Y.-X."/>
            <person name="Yu L.-H."/>
            <person name="Chen D.-F."/>
            <person name="Zhang G.-Q."/>
        </authorList>
    </citation>
    <scope>NUCLEOTIDE SEQUENCE</scope>
    <source>
        <tissue evidence="5">Leaf</tissue>
    </source>
</reference>
<evidence type="ECO:0000313" key="6">
    <source>
        <dbReference type="Proteomes" id="UP000829196"/>
    </source>
</evidence>
<sequence>MQPVTMAYLIAVVILSELPSFSALINSSSPSAIPGKPVSPLVEETMGNTVDELPPSNFVNIPVFGDVYPNGFYYVSIKIGNKPPNRYNLDIDTGSDVTWLPKGRYPRYESHSIRYVRCNEPRCTDLHESTSREGECKNTERCHYEINYQDETTTKGFLVTDSFTLHLKEGSSIHPTLAIGRSYKYPSKGPNSQSKTHGMLGLGKGRISILSQLRHNRFFANIFGHCLSSNPRVSGFMFIGKDFDYSRCLTWVPMSSDVPLYSLAMDEIVYGDEQLLVSNQDFVLDSGTTHTYFIDPLYQQLLSVVTKTPLQKTPGDVGYRHCWKGTKPFDSISDIRSYFPTLKLKFGEGRVMEIPPDNYFIIRGIGDACLAIFNGSDIKLSFNLIGGN</sequence>
<dbReference type="PANTHER" id="PTHR13683">
    <property type="entry name" value="ASPARTYL PROTEASES"/>
    <property type="match status" value="1"/>
</dbReference>
<dbReference type="InterPro" id="IPR001461">
    <property type="entry name" value="Aspartic_peptidase_A1"/>
</dbReference>
<dbReference type="InterPro" id="IPR032861">
    <property type="entry name" value="TAXi_N"/>
</dbReference>
<dbReference type="PANTHER" id="PTHR13683:SF800">
    <property type="entry name" value="EUKARYOTIC ASPARTYL PROTEASE FAMILY PROTEIN"/>
    <property type="match status" value="1"/>
</dbReference>
<dbReference type="InterPro" id="IPR032799">
    <property type="entry name" value="TAXi_C"/>
</dbReference>
<name>A0A8T3AIK5_DENNO</name>
<dbReference type="SMR" id="A0A8T3AIK5"/>
<dbReference type="PROSITE" id="PS51767">
    <property type="entry name" value="PEPTIDASE_A1"/>
    <property type="match status" value="1"/>
</dbReference>
<dbReference type="Proteomes" id="UP000829196">
    <property type="component" value="Unassembled WGS sequence"/>
</dbReference>
<dbReference type="InterPro" id="IPR021109">
    <property type="entry name" value="Peptidase_aspartic_dom_sf"/>
</dbReference>
<protein>
    <recommendedName>
        <fullName evidence="4">Peptidase A1 domain-containing protein</fullName>
    </recommendedName>
</protein>
<dbReference type="AlphaFoldDB" id="A0A8T3AIK5"/>
<proteinExistence type="inferred from homology"/>
<gene>
    <name evidence="5" type="ORF">KFK09_022416</name>
</gene>
<accession>A0A8T3AIK5</accession>
<feature type="signal peptide" evidence="3">
    <location>
        <begin position="1"/>
        <end position="23"/>
    </location>
</feature>
<dbReference type="Gene3D" id="2.40.70.10">
    <property type="entry name" value="Acid Proteases"/>
    <property type="match status" value="2"/>
</dbReference>
<comment type="caution">
    <text evidence="5">The sequence shown here is derived from an EMBL/GenBank/DDBJ whole genome shotgun (WGS) entry which is preliminary data.</text>
</comment>
<keyword evidence="6" id="KW-1185">Reference proteome</keyword>
<dbReference type="SUPFAM" id="SSF50630">
    <property type="entry name" value="Acid proteases"/>
    <property type="match status" value="1"/>
</dbReference>
<comment type="similarity">
    <text evidence="1">Belongs to the peptidase A1 family.</text>
</comment>
<feature type="domain" description="Peptidase A1" evidence="4">
    <location>
        <begin position="73"/>
        <end position="388"/>
    </location>
</feature>
<dbReference type="GO" id="GO:0004190">
    <property type="term" value="F:aspartic-type endopeptidase activity"/>
    <property type="evidence" value="ECO:0007669"/>
    <property type="project" value="InterPro"/>
</dbReference>
<dbReference type="EMBL" id="JAGYWB010000016">
    <property type="protein sequence ID" value="KAI0496109.1"/>
    <property type="molecule type" value="Genomic_DNA"/>
</dbReference>
<evidence type="ECO:0000256" key="1">
    <source>
        <dbReference type="ARBA" id="ARBA00007447"/>
    </source>
</evidence>
<evidence type="ECO:0000313" key="5">
    <source>
        <dbReference type="EMBL" id="KAI0496109.1"/>
    </source>
</evidence>
<organism evidence="5 6">
    <name type="scientific">Dendrobium nobile</name>
    <name type="common">Orchid</name>
    <dbReference type="NCBI Taxonomy" id="94219"/>
    <lineage>
        <taxon>Eukaryota</taxon>
        <taxon>Viridiplantae</taxon>
        <taxon>Streptophyta</taxon>
        <taxon>Embryophyta</taxon>
        <taxon>Tracheophyta</taxon>
        <taxon>Spermatophyta</taxon>
        <taxon>Magnoliopsida</taxon>
        <taxon>Liliopsida</taxon>
        <taxon>Asparagales</taxon>
        <taxon>Orchidaceae</taxon>
        <taxon>Epidendroideae</taxon>
        <taxon>Malaxideae</taxon>
        <taxon>Dendrobiinae</taxon>
        <taxon>Dendrobium</taxon>
    </lineage>
</organism>
<evidence type="ECO:0000256" key="2">
    <source>
        <dbReference type="PIRSR" id="PIRSR601461-1"/>
    </source>
</evidence>
<feature type="chain" id="PRO_5035828724" description="Peptidase A1 domain-containing protein" evidence="3">
    <location>
        <begin position="24"/>
        <end position="388"/>
    </location>
</feature>
<dbReference type="Pfam" id="PF14543">
    <property type="entry name" value="TAXi_N"/>
    <property type="match status" value="1"/>
</dbReference>
<dbReference type="InterPro" id="IPR033121">
    <property type="entry name" value="PEPTIDASE_A1"/>
</dbReference>
<dbReference type="OrthoDB" id="2747330at2759"/>
<dbReference type="Pfam" id="PF14541">
    <property type="entry name" value="TAXi_C"/>
    <property type="match status" value="1"/>
</dbReference>